<dbReference type="AlphaFoldDB" id="A0A1P8WQP2"/>
<proteinExistence type="predicted"/>
<dbReference type="Proteomes" id="UP000187735">
    <property type="component" value="Chromosome"/>
</dbReference>
<dbReference type="EMBL" id="CP017641">
    <property type="protein sequence ID" value="APZ96385.1"/>
    <property type="molecule type" value="Genomic_DNA"/>
</dbReference>
<gene>
    <name evidence="1" type="ORF">Fuma_06054</name>
</gene>
<name>A0A1P8WQP2_9PLAN</name>
<evidence type="ECO:0000313" key="1">
    <source>
        <dbReference type="EMBL" id="APZ96385.1"/>
    </source>
</evidence>
<organism evidence="1 2">
    <name type="scientific">Fuerstiella marisgermanici</name>
    <dbReference type="NCBI Taxonomy" id="1891926"/>
    <lineage>
        <taxon>Bacteria</taxon>
        <taxon>Pseudomonadati</taxon>
        <taxon>Planctomycetota</taxon>
        <taxon>Planctomycetia</taxon>
        <taxon>Planctomycetales</taxon>
        <taxon>Planctomycetaceae</taxon>
        <taxon>Fuerstiella</taxon>
    </lineage>
</organism>
<sequence length="84" mass="9633">MTLYALLEVGSNDQHMISRRIRFLIKSQKNEGSWPVSGTKEKKRNGVEETASYWGTTWTVIAPTRHFKHNPMPLHKQPSGILIT</sequence>
<dbReference type="KEGG" id="fmr:Fuma_06054"/>
<accession>A0A1P8WQP2</accession>
<keyword evidence="2" id="KW-1185">Reference proteome</keyword>
<reference evidence="1 2" key="1">
    <citation type="journal article" date="2016" name="Front. Microbiol.">
        <title>Fuerstia marisgermanicae gen. nov., sp. nov., an Unusual Member of the Phylum Planctomycetes from the German Wadden Sea.</title>
        <authorList>
            <person name="Kohn T."/>
            <person name="Heuer A."/>
            <person name="Jogler M."/>
            <person name="Vollmers J."/>
            <person name="Boedeker C."/>
            <person name="Bunk B."/>
            <person name="Rast P."/>
            <person name="Borchert D."/>
            <person name="Glockner I."/>
            <person name="Freese H.M."/>
            <person name="Klenk H.P."/>
            <person name="Overmann J."/>
            <person name="Kaster A.K."/>
            <person name="Rohde M."/>
            <person name="Wiegand S."/>
            <person name="Jogler C."/>
        </authorList>
    </citation>
    <scope>NUCLEOTIDE SEQUENCE [LARGE SCALE GENOMIC DNA]</scope>
    <source>
        <strain evidence="1 2">NH11</strain>
    </source>
</reference>
<protein>
    <submittedName>
        <fullName evidence="1">Uncharacterized protein</fullName>
    </submittedName>
</protein>
<evidence type="ECO:0000313" key="2">
    <source>
        <dbReference type="Proteomes" id="UP000187735"/>
    </source>
</evidence>